<dbReference type="GO" id="GO:0030976">
    <property type="term" value="F:thiamine pyrophosphate binding"/>
    <property type="evidence" value="ECO:0007669"/>
    <property type="project" value="InterPro"/>
</dbReference>
<dbReference type="SUPFAM" id="SSF52467">
    <property type="entry name" value="DHS-like NAD/FAD-binding domain"/>
    <property type="match status" value="1"/>
</dbReference>
<dbReference type="InterPro" id="IPR029061">
    <property type="entry name" value="THDP-binding"/>
</dbReference>
<feature type="domain" description="Thiamine pyrophosphate enzyme N-terminal TPP-binding" evidence="6">
    <location>
        <begin position="33"/>
        <end position="145"/>
    </location>
</feature>
<dbReference type="InterPro" id="IPR012001">
    <property type="entry name" value="Thiamin_PyroP_enz_TPP-bd_dom"/>
</dbReference>
<evidence type="ECO:0000256" key="4">
    <source>
        <dbReference type="ARBA" id="ARBA00023239"/>
    </source>
</evidence>
<evidence type="ECO:0000259" key="6">
    <source>
        <dbReference type="Pfam" id="PF02776"/>
    </source>
</evidence>
<evidence type="ECO:0000256" key="3">
    <source>
        <dbReference type="ARBA" id="ARBA00022842"/>
    </source>
</evidence>
<dbReference type="InterPro" id="IPR045025">
    <property type="entry name" value="HACL1-like"/>
</dbReference>
<organism evidence="7">
    <name type="scientific">marine sediment metagenome</name>
    <dbReference type="NCBI Taxonomy" id="412755"/>
    <lineage>
        <taxon>unclassified sequences</taxon>
        <taxon>metagenomes</taxon>
        <taxon>ecological metagenomes</taxon>
    </lineage>
</organism>
<dbReference type="FunFam" id="3.40.50.970:FF:000038">
    <property type="entry name" value="2-hydroxyacyl-CoA lyase 1 isoform X1"/>
    <property type="match status" value="1"/>
</dbReference>
<dbReference type="SUPFAM" id="SSF52518">
    <property type="entry name" value="Thiamin diphosphate-binding fold (THDP-binding)"/>
    <property type="match status" value="1"/>
</dbReference>
<proteinExistence type="predicted"/>
<dbReference type="Gene3D" id="3.40.50.970">
    <property type="match status" value="1"/>
</dbReference>
<dbReference type="GO" id="GO:0046872">
    <property type="term" value="F:metal ion binding"/>
    <property type="evidence" value="ECO:0007669"/>
    <property type="project" value="UniProtKB-KW"/>
</dbReference>
<dbReference type="GO" id="GO:0001561">
    <property type="term" value="P:fatty acid alpha-oxidation"/>
    <property type="evidence" value="ECO:0007669"/>
    <property type="project" value="TreeGrafter"/>
</dbReference>
<keyword evidence="3" id="KW-0460">Magnesium</keyword>
<keyword evidence="2" id="KW-0479">Metal-binding</keyword>
<dbReference type="GO" id="GO:0016829">
    <property type="term" value="F:lyase activity"/>
    <property type="evidence" value="ECO:0007669"/>
    <property type="project" value="UniProtKB-KW"/>
</dbReference>
<name>X0UMX4_9ZZZZ</name>
<evidence type="ECO:0000256" key="5">
    <source>
        <dbReference type="SAM" id="MobiDB-lite"/>
    </source>
</evidence>
<dbReference type="GO" id="GO:0005777">
    <property type="term" value="C:peroxisome"/>
    <property type="evidence" value="ECO:0007669"/>
    <property type="project" value="TreeGrafter"/>
</dbReference>
<dbReference type="EMBL" id="BARS01023770">
    <property type="protein sequence ID" value="GAG00652.1"/>
    <property type="molecule type" value="Genomic_DNA"/>
</dbReference>
<feature type="non-terminal residue" evidence="7">
    <location>
        <position position="242"/>
    </location>
</feature>
<comment type="caution">
    <text evidence="7">The sequence shown here is derived from an EMBL/GenBank/DDBJ whole genome shotgun (WGS) entry which is preliminary data.</text>
</comment>
<gene>
    <name evidence="7" type="ORF">S01H1_37826</name>
</gene>
<dbReference type="Pfam" id="PF02776">
    <property type="entry name" value="TPP_enzyme_N"/>
    <property type="match status" value="1"/>
</dbReference>
<protein>
    <recommendedName>
        <fullName evidence="6">Thiamine pyrophosphate enzyme N-terminal TPP-binding domain-containing protein</fullName>
    </recommendedName>
</protein>
<keyword evidence="4" id="KW-0456">Lyase</keyword>
<dbReference type="AlphaFoldDB" id="X0UMX4"/>
<dbReference type="PANTHER" id="PTHR43710:SF2">
    <property type="entry name" value="2-HYDROXYACYL-COA LYASE 1"/>
    <property type="match status" value="1"/>
</dbReference>
<feature type="region of interest" description="Disordered" evidence="5">
    <location>
        <begin position="1"/>
        <end position="25"/>
    </location>
</feature>
<accession>X0UMX4</accession>
<dbReference type="InterPro" id="IPR029035">
    <property type="entry name" value="DHS-like_NAD/FAD-binding_dom"/>
</dbReference>
<dbReference type="PANTHER" id="PTHR43710">
    <property type="entry name" value="2-HYDROXYACYL-COA LYASE"/>
    <property type="match status" value="1"/>
</dbReference>
<comment type="cofactor">
    <cofactor evidence="1">
        <name>thiamine diphosphate</name>
        <dbReference type="ChEBI" id="CHEBI:58937"/>
    </cofactor>
</comment>
<evidence type="ECO:0000256" key="2">
    <source>
        <dbReference type="ARBA" id="ARBA00022723"/>
    </source>
</evidence>
<sequence length="242" mass="25972">MATPQSKVKNKQTKSRITAESPIETKPAKETISGATLIARCLKQQGVEYMFGVVGFPVFGIAMAAQREGIRYLGFRNEQAAGYAAGVTGYLTGRPGCCLAVSGPGMIHGIAGLANAWANCWPMILIGGANDSYQNGLGAFQEAPQVEAARPFVKYAARPDSIERVPFYIEQAVRTSIYGRPGAVYLDLPNDIISGRVNEKKIETPICCPDPPRPYAEPESIARALEALKSARRPLVIIGKGT</sequence>
<dbReference type="CDD" id="cd07035">
    <property type="entry name" value="TPP_PYR_POX_like"/>
    <property type="match status" value="1"/>
</dbReference>
<evidence type="ECO:0000313" key="7">
    <source>
        <dbReference type="EMBL" id="GAG00652.1"/>
    </source>
</evidence>
<reference evidence="7" key="1">
    <citation type="journal article" date="2014" name="Front. Microbiol.">
        <title>High frequency of phylogenetically diverse reductive dehalogenase-homologous genes in deep subseafloor sedimentary metagenomes.</title>
        <authorList>
            <person name="Kawai M."/>
            <person name="Futagami T."/>
            <person name="Toyoda A."/>
            <person name="Takaki Y."/>
            <person name="Nishi S."/>
            <person name="Hori S."/>
            <person name="Arai W."/>
            <person name="Tsubouchi T."/>
            <person name="Morono Y."/>
            <person name="Uchiyama I."/>
            <person name="Ito T."/>
            <person name="Fujiyama A."/>
            <person name="Inagaki F."/>
            <person name="Takami H."/>
        </authorList>
    </citation>
    <scope>NUCLEOTIDE SEQUENCE</scope>
    <source>
        <strain evidence="7">Expedition CK06-06</strain>
    </source>
</reference>
<evidence type="ECO:0000256" key="1">
    <source>
        <dbReference type="ARBA" id="ARBA00001964"/>
    </source>
</evidence>